<reference evidence="2 3" key="1">
    <citation type="submission" date="2022-09" db="EMBL/GenBank/DDBJ databases">
        <authorList>
            <person name="Palmer J.M."/>
        </authorList>
    </citation>
    <scope>NUCLEOTIDE SEQUENCE [LARGE SCALE GENOMIC DNA]</scope>
    <source>
        <strain evidence="2 3">DSM 7382</strain>
    </source>
</reference>
<feature type="compositionally biased region" description="Pro residues" evidence="1">
    <location>
        <begin position="103"/>
        <end position="115"/>
    </location>
</feature>
<name>A0AAW0GMW3_9APHY</name>
<evidence type="ECO:0000313" key="3">
    <source>
        <dbReference type="Proteomes" id="UP001385951"/>
    </source>
</evidence>
<sequence>MERIRTAFLKATKSTSDLRTTVNQSPTQTTPAVKEKVLKKTPVRSSSLRLSPLKRSRTICESPPSTSTLVLHSPLDSNPKVRRRKTVVTSAALPTSPFTPRTPQLPIPPPRSVSEPVPPMPKLYPSSTPPTIADSRVMYFTVEVDSEWNRNSGEVATFTIQEGCDSAASETSDVSASDGDGILSDILREYLMQYDMKLDYERPTPQF</sequence>
<feature type="compositionally biased region" description="Polar residues" evidence="1">
    <location>
        <begin position="12"/>
        <end position="31"/>
    </location>
</feature>
<protein>
    <submittedName>
        <fullName evidence="2">Uncharacterized protein</fullName>
    </submittedName>
</protein>
<evidence type="ECO:0000256" key="1">
    <source>
        <dbReference type="SAM" id="MobiDB-lite"/>
    </source>
</evidence>
<dbReference type="EMBL" id="JASBNA010000006">
    <property type="protein sequence ID" value="KAK7690871.1"/>
    <property type="molecule type" value="Genomic_DNA"/>
</dbReference>
<evidence type="ECO:0000313" key="2">
    <source>
        <dbReference type="EMBL" id="KAK7690871.1"/>
    </source>
</evidence>
<accession>A0AAW0GMW3</accession>
<keyword evidence="3" id="KW-1185">Reference proteome</keyword>
<gene>
    <name evidence="2" type="ORF">QCA50_005973</name>
</gene>
<organism evidence="2 3">
    <name type="scientific">Cerrena zonata</name>
    <dbReference type="NCBI Taxonomy" id="2478898"/>
    <lineage>
        <taxon>Eukaryota</taxon>
        <taxon>Fungi</taxon>
        <taxon>Dikarya</taxon>
        <taxon>Basidiomycota</taxon>
        <taxon>Agaricomycotina</taxon>
        <taxon>Agaricomycetes</taxon>
        <taxon>Polyporales</taxon>
        <taxon>Cerrenaceae</taxon>
        <taxon>Cerrena</taxon>
    </lineage>
</organism>
<proteinExistence type="predicted"/>
<dbReference type="AlphaFoldDB" id="A0AAW0GMW3"/>
<feature type="region of interest" description="Disordered" evidence="1">
    <location>
        <begin position="1"/>
        <end position="115"/>
    </location>
</feature>
<comment type="caution">
    <text evidence="2">The sequence shown here is derived from an EMBL/GenBank/DDBJ whole genome shotgun (WGS) entry which is preliminary data.</text>
</comment>
<dbReference type="Proteomes" id="UP001385951">
    <property type="component" value="Unassembled WGS sequence"/>
</dbReference>